<evidence type="ECO:0000256" key="2">
    <source>
        <dbReference type="ARBA" id="ARBA00023125"/>
    </source>
</evidence>
<dbReference type="PRINTS" id="PR00778">
    <property type="entry name" value="HTHARSR"/>
</dbReference>
<dbReference type="GO" id="GO:0003700">
    <property type="term" value="F:DNA-binding transcription factor activity"/>
    <property type="evidence" value="ECO:0007669"/>
    <property type="project" value="InterPro"/>
</dbReference>
<dbReference type="InterPro" id="IPR036388">
    <property type="entry name" value="WH-like_DNA-bd_sf"/>
</dbReference>
<sequence>MPVYEKNAVLYRIMANPKRLHMLNLLAQKEMSVDELARQVGMRMANASQHLAVLRANRFVASRRDGTKVMYRITDPRIVQPCAIFKKIHHL</sequence>
<evidence type="ECO:0000259" key="4">
    <source>
        <dbReference type="PROSITE" id="PS50987"/>
    </source>
</evidence>
<dbReference type="PANTHER" id="PTHR43132:SF8">
    <property type="entry name" value="HTH-TYPE TRANSCRIPTIONAL REGULATOR KMTR"/>
    <property type="match status" value="1"/>
</dbReference>
<proteinExistence type="predicted"/>
<dbReference type="Gene3D" id="1.10.10.10">
    <property type="entry name" value="Winged helix-like DNA-binding domain superfamily/Winged helix DNA-binding domain"/>
    <property type="match status" value="1"/>
</dbReference>
<comment type="caution">
    <text evidence="5">The sequence shown here is derived from an EMBL/GenBank/DDBJ whole genome shotgun (WGS) entry which is preliminary data.</text>
</comment>
<protein>
    <recommendedName>
        <fullName evidence="4">HTH arsR-type domain-containing protein</fullName>
    </recommendedName>
</protein>
<evidence type="ECO:0000313" key="6">
    <source>
        <dbReference type="Proteomes" id="UP000179059"/>
    </source>
</evidence>
<keyword evidence="2" id="KW-0238">DNA-binding</keyword>
<evidence type="ECO:0000256" key="3">
    <source>
        <dbReference type="ARBA" id="ARBA00023163"/>
    </source>
</evidence>
<dbReference type="PANTHER" id="PTHR43132">
    <property type="entry name" value="ARSENICAL RESISTANCE OPERON REPRESSOR ARSR-RELATED"/>
    <property type="match status" value="1"/>
</dbReference>
<dbReference type="EMBL" id="MHKX01000004">
    <property type="protein sequence ID" value="OGY98692.1"/>
    <property type="molecule type" value="Genomic_DNA"/>
</dbReference>
<dbReference type="InterPro" id="IPR011991">
    <property type="entry name" value="ArsR-like_HTH"/>
</dbReference>
<gene>
    <name evidence="5" type="ORF">A2855_01275</name>
</gene>
<keyword evidence="1" id="KW-0805">Transcription regulation</keyword>
<reference evidence="5 6" key="1">
    <citation type="journal article" date="2016" name="Nat. Commun.">
        <title>Thousands of microbial genomes shed light on interconnected biogeochemical processes in an aquifer system.</title>
        <authorList>
            <person name="Anantharaman K."/>
            <person name="Brown C.T."/>
            <person name="Hug L.A."/>
            <person name="Sharon I."/>
            <person name="Castelle C.J."/>
            <person name="Probst A.J."/>
            <person name="Thomas B.C."/>
            <person name="Singh A."/>
            <person name="Wilkins M.J."/>
            <person name="Karaoz U."/>
            <person name="Brodie E.L."/>
            <person name="Williams K.H."/>
            <person name="Hubbard S.S."/>
            <person name="Banfield J.F."/>
        </authorList>
    </citation>
    <scope>NUCLEOTIDE SEQUENCE [LARGE SCALE GENOMIC DNA]</scope>
</reference>
<dbReference type="Pfam" id="PF01022">
    <property type="entry name" value="HTH_5"/>
    <property type="match status" value="1"/>
</dbReference>
<dbReference type="STRING" id="1798647.A2855_01275"/>
<dbReference type="InterPro" id="IPR036390">
    <property type="entry name" value="WH_DNA-bd_sf"/>
</dbReference>
<dbReference type="CDD" id="cd00090">
    <property type="entry name" value="HTH_ARSR"/>
    <property type="match status" value="1"/>
</dbReference>
<name>A0A1G2CBE6_9BACT</name>
<dbReference type="SMART" id="SM00418">
    <property type="entry name" value="HTH_ARSR"/>
    <property type="match status" value="1"/>
</dbReference>
<feature type="domain" description="HTH arsR-type" evidence="4">
    <location>
        <begin position="1"/>
        <end position="91"/>
    </location>
</feature>
<dbReference type="InterPro" id="IPR051011">
    <property type="entry name" value="Metal_resp_trans_reg"/>
</dbReference>
<keyword evidence="3" id="KW-0804">Transcription</keyword>
<dbReference type="Proteomes" id="UP000179059">
    <property type="component" value="Unassembled WGS sequence"/>
</dbReference>
<dbReference type="AlphaFoldDB" id="A0A1G2CBE6"/>
<dbReference type="InterPro" id="IPR001845">
    <property type="entry name" value="HTH_ArsR_DNA-bd_dom"/>
</dbReference>
<evidence type="ECO:0000256" key="1">
    <source>
        <dbReference type="ARBA" id="ARBA00023015"/>
    </source>
</evidence>
<dbReference type="NCBIfam" id="NF033788">
    <property type="entry name" value="HTH_metalloreg"/>
    <property type="match status" value="1"/>
</dbReference>
<organism evidence="5 6">
    <name type="scientific">Candidatus Liptonbacteria bacterium RIFCSPHIGHO2_01_FULL_57_28</name>
    <dbReference type="NCBI Taxonomy" id="1798647"/>
    <lineage>
        <taxon>Bacteria</taxon>
        <taxon>Candidatus Liptoniibacteriota</taxon>
    </lineage>
</organism>
<evidence type="ECO:0000313" key="5">
    <source>
        <dbReference type="EMBL" id="OGY98692.1"/>
    </source>
</evidence>
<dbReference type="SUPFAM" id="SSF46785">
    <property type="entry name" value="Winged helix' DNA-binding domain"/>
    <property type="match status" value="1"/>
</dbReference>
<accession>A0A1G2CBE6</accession>
<dbReference type="GO" id="GO:0003677">
    <property type="term" value="F:DNA binding"/>
    <property type="evidence" value="ECO:0007669"/>
    <property type="project" value="UniProtKB-KW"/>
</dbReference>
<dbReference type="PROSITE" id="PS50987">
    <property type="entry name" value="HTH_ARSR_2"/>
    <property type="match status" value="1"/>
</dbReference>